<dbReference type="PANTHER" id="PTHR24422">
    <property type="entry name" value="CHEMOTAXIS PROTEIN METHYLTRANSFERASE"/>
    <property type="match status" value="1"/>
</dbReference>
<keyword evidence="6" id="KW-1185">Reference proteome</keyword>
<feature type="domain" description="PAC" evidence="4">
    <location>
        <begin position="296"/>
        <end position="351"/>
    </location>
</feature>
<dbReference type="AlphaFoldDB" id="A0A549T634"/>
<dbReference type="GO" id="GO:0016020">
    <property type="term" value="C:membrane"/>
    <property type="evidence" value="ECO:0007669"/>
    <property type="project" value="InterPro"/>
</dbReference>
<dbReference type="InterPro" id="IPR000014">
    <property type="entry name" value="PAS"/>
</dbReference>
<dbReference type="PROSITE" id="PS50112">
    <property type="entry name" value="PAS"/>
    <property type="match status" value="4"/>
</dbReference>
<dbReference type="SUPFAM" id="SSF55785">
    <property type="entry name" value="PYP-like sensor domain (PAS domain)"/>
    <property type="match status" value="5"/>
</dbReference>
<dbReference type="InterPro" id="IPR004089">
    <property type="entry name" value="MCPsignal_dom"/>
</dbReference>
<dbReference type="Gene3D" id="3.30.450.20">
    <property type="entry name" value="PAS domain"/>
    <property type="match status" value="5"/>
</dbReference>
<feature type="domain" description="PAC" evidence="4">
    <location>
        <begin position="177"/>
        <end position="229"/>
    </location>
</feature>
<dbReference type="SMART" id="SM00091">
    <property type="entry name" value="PAS"/>
    <property type="match status" value="4"/>
</dbReference>
<dbReference type="InterPro" id="IPR050903">
    <property type="entry name" value="Bact_Chemotaxis_MeTrfase"/>
</dbReference>
<dbReference type="Proteomes" id="UP000316801">
    <property type="component" value="Unassembled WGS sequence"/>
</dbReference>
<evidence type="ECO:0000256" key="1">
    <source>
        <dbReference type="PROSITE-ProRule" id="PRU00284"/>
    </source>
</evidence>
<feature type="domain" description="PAS" evidence="3">
    <location>
        <begin position="362"/>
        <end position="392"/>
    </location>
</feature>
<organism evidence="5 6">
    <name type="scientific">Rhizobium straminoryzae</name>
    <dbReference type="NCBI Taxonomy" id="1387186"/>
    <lineage>
        <taxon>Bacteria</taxon>
        <taxon>Pseudomonadati</taxon>
        <taxon>Pseudomonadota</taxon>
        <taxon>Alphaproteobacteria</taxon>
        <taxon>Hyphomicrobiales</taxon>
        <taxon>Rhizobiaceae</taxon>
        <taxon>Rhizobium/Agrobacterium group</taxon>
        <taxon>Rhizobium</taxon>
    </lineage>
</organism>
<feature type="domain" description="PAC" evidence="4">
    <location>
        <begin position="543"/>
        <end position="595"/>
    </location>
</feature>
<sequence length="784" mass="87961">MDGTVLAANDNFLELMGYSFEEVRGKKHALFCERSHVASDEYRAFWEKLGRGEFIDGEFKRIGRNGREVWIRASYTPICDASGKVVRVIKYAMDVTETKKATAEASGKMAAVDRAQAVIEFDLAGNVLAANQIFLDLTGYGADEIVGQHHRLFCDKEFVRSGEYKRFWQRLTEGHHESGEYKRFGKDGKRIWIQASYSPIFDLNGNPFKIVKFAMDVTDTKLKAAEAESKVTAIERSQAVVEFDLKGNVLRANPLFLSALGYEADEVVDQHHRMFCDPLFATTDAYQRFWQKLGRGEVDCGIYRRVGRDGREVWIQATYNPIFDMEGKPVRVIKFATDITEQRRRNAEFEGKVQAIGRSQAVIEFDMKGNILAANPNFLDLLGYHEAELVGKHHRMFCDVSYAKSDEYRLFWDKLAAGEFHSGEYYRLGKNGRELWIQATYNPILDANGVPQKVVKFALDVTASKLKNAEFESRVSAIDRSQAVVEFDLEGHVVGVNENFQRVMGYSKRELLGQHHSLFCSVELVKTQAYRDFWIDLNKGLTQTGRFHRIGKFGRDVFIQASYNPVMDVKGQIVRIIKYAYDITDQVKLEREIRTTSSQMETVVKDLTQSIEEITSSASNATTLATQTQKNAEEGYAALANAISAIELIERSSNEISDIVKVISEIANQTNLLAFNAAIEAARAGEHGVGFSVVAGEVRKLAERSSQAAREITKLIDESVSRVGQGTARSRDARSAFERIVESVGQTSQSIHDIADCTGAQQTVSSDVVRLIHDLSRATSEAAA</sequence>
<dbReference type="CDD" id="cd00130">
    <property type="entry name" value="PAS"/>
    <property type="match status" value="5"/>
</dbReference>
<evidence type="ECO:0000259" key="3">
    <source>
        <dbReference type="PROSITE" id="PS50112"/>
    </source>
</evidence>
<dbReference type="InterPro" id="IPR001610">
    <property type="entry name" value="PAC"/>
</dbReference>
<dbReference type="InterPro" id="IPR035965">
    <property type="entry name" value="PAS-like_dom_sf"/>
</dbReference>
<feature type="domain" description="PAS" evidence="3">
    <location>
        <begin position="1"/>
        <end position="26"/>
    </location>
</feature>
<name>A0A549T634_9HYPH</name>
<dbReference type="PROSITE" id="PS50111">
    <property type="entry name" value="CHEMOTAXIS_TRANSDUC_2"/>
    <property type="match status" value="1"/>
</dbReference>
<proteinExistence type="predicted"/>
<dbReference type="SMART" id="SM00086">
    <property type="entry name" value="PAC"/>
    <property type="match status" value="5"/>
</dbReference>
<evidence type="ECO:0000313" key="6">
    <source>
        <dbReference type="Proteomes" id="UP000316801"/>
    </source>
</evidence>
<keyword evidence="1" id="KW-0807">Transducer</keyword>
<dbReference type="EMBL" id="VJMG01000046">
    <property type="protein sequence ID" value="TRL37290.1"/>
    <property type="molecule type" value="Genomic_DNA"/>
</dbReference>
<dbReference type="InterPro" id="IPR013656">
    <property type="entry name" value="PAS_4"/>
</dbReference>
<evidence type="ECO:0000313" key="5">
    <source>
        <dbReference type="EMBL" id="TRL37290.1"/>
    </source>
</evidence>
<dbReference type="PRINTS" id="PR00260">
    <property type="entry name" value="CHEMTRNSDUCR"/>
</dbReference>
<feature type="domain" description="PAC" evidence="4">
    <location>
        <begin position="55"/>
        <end position="107"/>
    </location>
</feature>
<gene>
    <name evidence="5" type="ORF">FNA46_15790</name>
</gene>
<evidence type="ECO:0000259" key="2">
    <source>
        <dbReference type="PROSITE" id="PS50111"/>
    </source>
</evidence>
<dbReference type="GO" id="GO:0004888">
    <property type="term" value="F:transmembrane signaling receptor activity"/>
    <property type="evidence" value="ECO:0007669"/>
    <property type="project" value="InterPro"/>
</dbReference>
<dbReference type="GO" id="GO:0006935">
    <property type="term" value="P:chemotaxis"/>
    <property type="evidence" value="ECO:0007669"/>
    <property type="project" value="InterPro"/>
</dbReference>
<dbReference type="Pfam" id="PF08447">
    <property type="entry name" value="PAS_3"/>
    <property type="match status" value="3"/>
</dbReference>
<dbReference type="PANTHER" id="PTHR24422:SF10">
    <property type="entry name" value="CHEMOTAXIS PROTEIN METHYLTRANSFERASE 2"/>
    <property type="match status" value="1"/>
</dbReference>
<dbReference type="CDD" id="cd11386">
    <property type="entry name" value="MCP_signal"/>
    <property type="match status" value="1"/>
</dbReference>
<dbReference type="InterPro" id="IPR004090">
    <property type="entry name" value="Chemotax_Me-accpt_rcpt"/>
</dbReference>
<dbReference type="InterPro" id="IPR000700">
    <property type="entry name" value="PAS-assoc_C"/>
</dbReference>
<feature type="domain" description="PAC" evidence="4">
    <location>
        <begin position="421"/>
        <end position="473"/>
    </location>
</feature>
<dbReference type="NCBIfam" id="TIGR00229">
    <property type="entry name" value="sensory_box"/>
    <property type="match status" value="5"/>
</dbReference>
<dbReference type="PROSITE" id="PS50113">
    <property type="entry name" value="PAC"/>
    <property type="match status" value="5"/>
</dbReference>
<reference evidence="5 6" key="1">
    <citation type="submission" date="2019-07" db="EMBL/GenBank/DDBJ databases">
        <title>Ln-dependent methylotrophs.</title>
        <authorList>
            <person name="Tani A."/>
        </authorList>
    </citation>
    <scope>NUCLEOTIDE SEQUENCE [LARGE SCALE GENOMIC DNA]</scope>
    <source>
        <strain evidence="5 6">SM12</strain>
    </source>
</reference>
<dbReference type="Pfam" id="PF00015">
    <property type="entry name" value="MCPsignal"/>
    <property type="match status" value="1"/>
</dbReference>
<dbReference type="InterPro" id="IPR013655">
    <property type="entry name" value="PAS_fold_3"/>
</dbReference>
<dbReference type="Gene3D" id="1.10.287.950">
    <property type="entry name" value="Methyl-accepting chemotaxis protein"/>
    <property type="match status" value="1"/>
</dbReference>
<evidence type="ECO:0000259" key="4">
    <source>
        <dbReference type="PROSITE" id="PS50113"/>
    </source>
</evidence>
<feature type="domain" description="PAS" evidence="3">
    <location>
        <begin position="484"/>
        <end position="514"/>
    </location>
</feature>
<protein>
    <submittedName>
        <fullName evidence="5">PAS domain S-box protein</fullName>
    </submittedName>
</protein>
<dbReference type="GO" id="GO:0007165">
    <property type="term" value="P:signal transduction"/>
    <property type="evidence" value="ECO:0007669"/>
    <property type="project" value="UniProtKB-KW"/>
</dbReference>
<comment type="caution">
    <text evidence="5">The sequence shown here is derived from an EMBL/GenBank/DDBJ whole genome shotgun (WGS) entry which is preliminary data.</text>
</comment>
<dbReference type="SUPFAM" id="SSF58104">
    <property type="entry name" value="Methyl-accepting chemotaxis protein (MCP) signaling domain"/>
    <property type="match status" value="1"/>
</dbReference>
<feature type="domain" description="PAS" evidence="3">
    <location>
        <begin position="118"/>
        <end position="148"/>
    </location>
</feature>
<accession>A0A549T634</accession>
<dbReference type="SMART" id="SM00283">
    <property type="entry name" value="MA"/>
    <property type="match status" value="1"/>
</dbReference>
<feature type="domain" description="Methyl-accepting transducer" evidence="2">
    <location>
        <begin position="598"/>
        <end position="784"/>
    </location>
</feature>
<dbReference type="Pfam" id="PF08448">
    <property type="entry name" value="PAS_4"/>
    <property type="match status" value="2"/>
</dbReference>